<gene>
    <name evidence="3" type="ORF">L1049_000841</name>
</gene>
<accession>A0AAP0N9H8</accession>
<name>A0AAP0N9H8_LIQFO</name>
<dbReference type="PANTHER" id="PTHR31071">
    <property type="entry name" value="GB|AAF24581.1"/>
    <property type="match status" value="1"/>
</dbReference>
<feature type="coiled-coil region" evidence="1">
    <location>
        <begin position="234"/>
        <end position="378"/>
    </location>
</feature>
<feature type="region of interest" description="Disordered" evidence="2">
    <location>
        <begin position="624"/>
        <end position="653"/>
    </location>
</feature>
<dbReference type="Proteomes" id="UP001415857">
    <property type="component" value="Unassembled WGS sequence"/>
</dbReference>
<feature type="region of interest" description="Disordered" evidence="2">
    <location>
        <begin position="37"/>
        <end position="72"/>
    </location>
</feature>
<evidence type="ECO:0000256" key="2">
    <source>
        <dbReference type="SAM" id="MobiDB-lite"/>
    </source>
</evidence>
<comment type="caution">
    <text evidence="3">The sequence shown here is derived from an EMBL/GenBank/DDBJ whole genome shotgun (WGS) entry which is preliminary data.</text>
</comment>
<organism evidence="3 4">
    <name type="scientific">Liquidambar formosana</name>
    <name type="common">Formosan gum</name>
    <dbReference type="NCBI Taxonomy" id="63359"/>
    <lineage>
        <taxon>Eukaryota</taxon>
        <taxon>Viridiplantae</taxon>
        <taxon>Streptophyta</taxon>
        <taxon>Embryophyta</taxon>
        <taxon>Tracheophyta</taxon>
        <taxon>Spermatophyta</taxon>
        <taxon>Magnoliopsida</taxon>
        <taxon>eudicotyledons</taxon>
        <taxon>Gunneridae</taxon>
        <taxon>Pentapetalae</taxon>
        <taxon>Saxifragales</taxon>
        <taxon>Altingiaceae</taxon>
        <taxon>Liquidambar</taxon>
    </lineage>
</organism>
<reference evidence="3 4" key="1">
    <citation type="journal article" date="2024" name="Plant J.">
        <title>Genome sequences and population genomics reveal climatic adaptation and genomic divergence between two closely related sweetgum species.</title>
        <authorList>
            <person name="Xu W.Q."/>
            <person name="Ren C.Q."/>
            <person name="Zhang X.Y."/>
            <person name="Comes H.P."/>
            <person name="Liu X.H."/>
            <person name="Li Y.G."/>
            <person name="Kettle C.J."/>
            <person name="Jalonen R."/>
            <person name="Gaisberger H."/>
            <person name="Ma Y.Z."/>
            <person name="Qiu Y.X."/>
        </authorList>
    </citation>
    <scope>NUCLEOTIDE SEQUENCE [LARGE SCALE GENOMIC DNA]</scope>
    <source>
        <strain evidence="3">Hangzhou</strain>
    </source>
</reference>
<evidence type="ECO:0000256" key="1">
    <source>
        <dbReference type="SAM" id="Coils"/>
    </source>
</evidence>
<sequence>MKISGRADLAATLPPFTLSSKALNLTLDSDLLINKRKPTRRKARTPKFSGAPARVRRDGGAPAGRRSRPETPLLRWKFDDRVKVRDEKSSLLEECGQNGGRKVRRAKEVVAVSARKLAAGLWRLQLPDVAGGGGERGGLKKSEDRVDSQPSPFLCHRNSVYESEAKDLLRSPLSVSGPKNGFRCKVEPSFQFSNSAMEGATKWDPVGSKISEEVCRIYGHVKPLDQQVSAVSMVSALEAQLGQARARVHELETERRSSKKKLEHFLRKLSEEKASWRRKEHEKIRAIIDDVKDDLNRERKNRQRMELVNSKLVNELADVKLSAKRFMQDYDKERKARELIEEVCDELAKEIGEDKAEVEALKRESMKLREEVEEERKMLQMAEVWREERVQMKLVDAKVALEEKYSHMNKLVADLETFLRSRTATPDVKEKKEVELLLQAAATVNIQDIKEFSYEPPNPDDIFSVFEDVNFGELNGREIGPCGAYSPASHASKIHTVSPEVNMFNKDITQRHSNAFVDQDGDMEEDGSGWETVSQIEDQGSSYSPDGSDPSVNKLHRDSNVSRSGTEWEDNAGEETPITEISEVCSVPTRQMKKASSISRLWRSCPSNGENYKIISVGRISNSSIHSSDRGSVKGGLSPENLEGQWSSPESGNPHITKAMKGCIEWPRGTQKNSLKAKLLEARMESQKIQLRQVLKQKI</sequence>
<dbReference type="AlphaFoldDB" id="A0AAP0N9H8"/>
<keyword evidence="1" id="KW-0175">Coiled coil</keyword>
<feature type="compositionally biased region" description="Low complexity" evidence="2">
    <location>
        <begin position="540"/>
        <end position="551"/>
    </location>
</feature>
<dbReference type="InterPro" id="IPR043424">
    <property type="entry name" value="BLT-like"/>
</dbReference>
<keyword evidence="4" id="KW-1185">Reference proteome</keyword>
<evidence type="ECO:0000313" key="3">
    <source>
        <dbReference type="EMBL" id="KAK9269073.1"/>
    </source>
</evidence>
<feature type="region of interest" description="Disordered" evidence="2">
    <location>
        <begin position="537"/>
        <end position="580"/>
    </location>
</feature>
<evidence type="ECO:0000313" key="4">
    <source>
        <dbReference type="Proteomes" id="UP001415857"/>
    </source>
</evidence>
<proteinExistence type="predicted"/>
<dbReference type="PANTHER" id="PTHR31071:SF2">
    <property type="entry name" value="ACTIN CYTOSKELETON-REGULATORY COMPLEX PAN-LIKE PROTEIN"/>
    <property type="match status" value="1"/>
</dbReference>
<dbReference type="EMBL" id="JBBPBK010000015">
    <property type="protein sequence ID" value="KAK9269073.1"/>
    <property type="molecule type" value="Genomic_DNA"/>
</dbReference>
<protein>
    <submittedName>
        <fullName evidence="3">Uncharacterized protein</fullName>
    </submittedName>
</protein>